<dbReference type="InterPro" id="IPR011332">
    <property type="entry name" value="Ribosomal_zn-bd"/>
</dbReference>
<accession>A0A6G5QG52</accession>
<organism evidence="6 7">
    <name type="scientific">Campylobacter mucosalis CCUG 21559</name>
    <dbReference type="NCBI Taxonomy" id="1032067"/>
    <lineage>
        <taxon>Bacteria</taxon>
        <taxon>Pseudomonadati</taxon>
        <taxon>Campylobacterota</taxon>
        <taxon>Epsilonproteobacteria</taxon>
        <taxon>Campylobacterales</taxon>
        <taxon>Campylobacteraceae</taxon>
        <taxon>Campylobacter</taxon>
    </lineage>
</organism>
<evidence type="ECO:0000256" key="1">
    <source>
        <dbReference type="ARBA" id="ARBA00007596"/>
    </source>
</evidence>
<name>A0A6G5QG52_9BACT</name>
<evidence type="ECO:0000256" key="3">
    <source>
        <dbReference type="ARBA" id="ARBA00023274"/>
    </source>
</evidence>
<dbReference type="NCBIfam" id="NF001860">
    <property type="entry name" value="PRK00595.1"/>
    <property type="match status" value="1"/>
</dbReference>
<keyword evidence="7" id="KW-1185">Reference proteome</keyword>
<proteinExistence type="inferred from homology"/>
<sequence length="57" mass="6511">MAKSNSRVKIGLKCSESGDINYTTTKNSKTTTEKLELKKYCPRLKKHTVHKEVKLKS</sequence>
<dbReference type="GO" id="GO:0003735">
    <property type="term" value="F:structural constituent of ribosome"/>
    <property type="evidence" value="ECO:0007669"/>
    <property type="project" value="InterPro"/>
</dbReference>
<dbReference type="Pfam" id="PF00471">
    <property type="entry name" value="Ribosomal_L33"/>
    <property type="match status" value="1"/>
</dbReference>
<dbReference type="InterPro" id="IPR018264">
    <property type="entry name" value="Ribosomal_bL33_CS"/>
</dbReference>
<reference evidence="6 7" key="1">
    <citation type="submission" date="2016-07" db="EMBL/GenBank/DDBJ databases">
        <title>Comparative genomics of the Campylobacter concisus group.</title>
        <authorList>
            <person name="Miller W.G."/>
            <person name="Yee E."/>
            <person name="Chapman M.H."/>
            <person name="Huynh S."/>
            <person name="Bono J.L."/>
            <person name="On S.L.W."/>
            <person name="StLeger J."/>
            <person name="Foster G."/>
            <person name="Parker C.T."/>
        </authorList>
    </citation>
    <scope>NUCLEOTIDE SEQUENCE [LARGE SCALE GENOMIC DNA]</scope>
    <source>
        <strain evidence="6 7">CCUG 21559</strain>
    </source>
</reference>
<keyword evidence="3 5" id="KW-0687">Ribonucleoprotein</keyword>
<evidence type="ECO:0000313" key="6">
    <source>
        <dbReference type="EMBL" id="QCD44650.1"/>
    </source>
</evidence>
<dbReference type="HAMAP" id="MF_00294">
    <property type="entry name" value="Ribosomal_bL33"/>
    <property type="match status" value="1"/>
</dbReference>
<dbReference type="InterPro" id="IPR038584">
    <property type="entry name" value="Ribosomal_bL33_sf"/>
</dbReference>
<protein>
    <recommendedName>
        <fullName evidence="4 5">Large ribosomal subunit protein bL33</fullName>
    </recommendedName>
</protein>
<dbReference type="SUPFAM" id="SSF57829">
    <property type="entry name" value="Zn-binding ribosomal proteins"/>
    <property type="match status" value="1"/>
</dbReference>
<dbReference type="InterPro" id="IPR001705">
    <property type="entry name" value="Ribosomal_bL33"/>
</dbReference>
<dbReference type="Gene3D" id="2.20.28.120">
    <property type="entry name" value="Ribosomal protein L33"/>
    <property type="match status" value="1"/>
</dbReference>
<comment type="similarity">
    <text evidence="1 5">Belongs to the bacterial ribosomal protein bL33 family.</text>
</comment>
<dbReference type="GO" id="GO:1990904">
    <property type="term" value="C:ribonucleoprotein complex"/>
    <property type="evidence" value="ECO:0007669"/>
    <property type="project" value="UniProtKB-KW"/>
</dbReference>
<keyword evidence="2 5" id="KW-0689">Ribosomal protein</keyword>
<evidence type="ECO:0000313" key="7">
    <source>
        <dbReference type="Proteomes" id="UP000503264"/>
    </source>
</evidence>
<dbReference type="PROSITE" id="PS00582">
    <property type="entry name" value="RIBOSOMAL_L33"/>
    <property type="match status" value="1"/>
</dbReference>
<dbReference type="GO" id="GO:0005737">
    <property type="term" value="C:cytoplasm"/>
    <property type="evidence" value="ECO:0007669"/>
    <property type="project" value="UniProtKB-ARBA"/>
</dbReference>
<dbReference type="RefSeq" id="WP_034967877.1">
    <property type="nucleotide sequence ID" value="NZ_CP012542.1"/>
</dbReference>
<dbReference type="AlphaFoldDB" id="A0A6G5QG52"/>
<dbReference type="EMBL" id="CP012542">
    <property type="protein sequence ID" value="QCD44650.1"/>
    <property type="molecule type" value="Genomic_DNA"/>
</dbReference>
<evidence type="ECO:0000256" key="2">
    <source>
        <dbReference type="ARBA" id="ARBA00022980"/>
    </source>
</evidence>
<evidence type="ECO:0000256" key="4">
    <source>
        <dbReference type="ARBA" id="ARBA00035176"/>
    </source>
</evidence>
<dbReference type="PANTHER" id="PTHR43168">
    <property type="entry name" value="50S RIBOSOMAL PROTEIN L33, CHLOROPLASTIC"/>
    <property type="match status" value="1"/>
</dbReference>
<dbReference type="GO" id="GO:0006412">
    <property type="term" value="P:translation"/>
    <property type="evidence" value="ECO:0007669"/>
    <property type="project" value="UniProtKB-UniRule"/>
</dbReference>
<dbReference type="NCBIfam" id="TIGR01023">
    <property type="entry name" value="rpmG_bact"/>
    <property type="match status" value="1"/>
</dbReference>
<evidence type="ECO:0000256" key="5">
    <source>
        <dbReference type="HAMAP-Rule" id="MF_00294"/>
    </source>
</evidence>
<dbReference type="NCBIfam" id="NF001764">
    <property type="entry name" value="PRK00504.1"/>
    <property type="match status" value="1"/>
</dbReference>
<dbReference type="PANTHER" id="PTHR43168:SF6">
    <property type="entry name" value="LARGE RIBOSOMAL SUBUNIT PROTEIN BL33A"/>
    <property type="match status" value="1"/>
</dbReference>
<gene>
    <name evidence="5 6" type="primary">rpmG</name>
    <name evidence="6" type="ORF">CMUC_0859</name>
</gene>
<dbReference type="GO" id="GO:0005840">
    <property type="term" value="C:ribosome"/>
    <property type="evidence" value="ECO:0007669"/>
    <property type="project" value="UniProtKB-KW"/>
</dbReference>
<dbReference type="Proteomes" id="UP000503264">
    <property type="component" value="Chromosome"/>
</dbReference>